<accession>A0ABR1D9C1</accession>
<evidence type="ECO:0000313" key="1">
    <source>
        <dbReference type="EMBL" id="KAK6747088.1"/>
    </source>
</evidence>
<comment type="caution">
    <text evidence="1">The sequence shown here is derived from an EMBL/GenBank/DDBJ whole genome shotgun (WGS) entry which is preliminary data.</text>
</comment>
<protein>
    <submittedName>
        <fullName evidence="1">Uncharacterized protein</fullName>
    </submittedName>
</protein>
<evidence type="ECO:0000313" key="2">
    <source>
        <dbReference type="Proteomes" id="UP001303046"/>
    </source>
</evidence>
<sequence length="84" mass="10350">MDVTRFDHIRNYHIRQRLDIAPIAERMRETRFRRYVHVLRRENYSLCKIGIDPDVSEKRPRKRPKQHWFDTIHSDMKLAALHPD</sequence>
<dbReference type="Proteomes" id="UP001303046">
    <property type="component" value="Unassembled WGS sequence"/>
</dbReference>
<dbReference type="EMBL" id="JAVFWL010000004">
    <property type="protein sequence ID" value="KAK6747088.1"/>
    <property type="molecule type" value="Genomic_DNA"/>
</dbReference>
<keyword evidence="2" id="KW-1185">Reference proteome</keyword>
<organism evidence="1 2">
    <name type="scientific">Necator americanus</name>
    <name type="common">Human hookworm</name>
    <dbReference type="NCBI Taxonomy" id="51031"/>
    <lineage>
        <taxon>Eukaryota</taxon>
        <taxon>Metazoa</taxon>
        <taxon>Ecdysozoa</taxon>
        <taxon>Nematoda</taxon>
        <taxon>Chromadorea</taxon>
        <taxon>Rhabditida</taxon>
        <taxon>Rhabditina</taxon>
        <taxon>Rhabditomorpha</taxon>
        <taxon>Strongyloidea</taxon>
        <taxon>Ancylostomatidae</taxon>
        <taxon>Bunostominae</taxon>
        <taxon>Necator</taxon>
    </lineage>
</organism>
<proteinExistence type="predicted"/>
<name>A0ABR1D9C1_NECAM</name>
<reference evidence="1 2" key="1">
    <citation type="submission" date="2023-08" db="EMBL/GenBank/DDBJ databases">
        <title>A Necator americanus chromosomal reference genome.</title>
        <authorList>
            <person name="Ilik V."/>
            <person name="Petrzelkova K.J."/>
            <person name="Pardy F."/>
            <person name="Fuh T."/>
            <person name="Niatou-Singa F.S."/>
            <person name="Gouil Q."/>
            <person name="Baker L."/>
            <person name="Ritchie M.E."/>
            <person name="Jex A.R."/>
            <person name="Gazzola D."/>
            <person name="Li H."/>
            <person name="Toshio Fujiwara R."/>
            <person name="Zhan B."/>
            <person name="Aroian R.V."/>
            <person name="Pafco B."/>
            <person name="Schwarz E.M."/>
        </authorList>
    </citation>
    <scope>NUCLEOTIDE SEQUENCE [LARGE SCALE GENOMIC DNA]</scope>
    <source>
        <strain evidence="1 2">Aroian</strain>
        <tissue evidence="1">Whole animal</tissue>
    </source>
</reference>
<gene>
    <name evidence="1" type="primary">Necator_chrIV.g13661</name>
    <name evidence="1" type="ORF">RB195_000369</name>
</gene>